<keyword evidence="3" id="KW-0804">Transcription</keyword>
<dbReference type="OrthoDB" id="145012at2"/>
<evidence type="ECO:0000256" key="3">
    <source>
        <dbReference type="ARBA" id="ARBA00023163"/>
    </source>
</evidence>
<dbReference type="GO" id="GO:0003700">
    <property type="term" value="F:DNA-binding transcription factor activity"/>
    <property type="evidence" value="ECO:0007669"/>
    <property type="project" value="InterPro"/>
</dbReference>
<dbReference type="PANTHER" id="PTHR43280:SF2">
    <property type="entry name" value="HTH-TYPE TRANSCRIPTIONAL REGULATOR EXSA"/>
    <property type="match status" value="1"/>
</dbReference>
<dbReference type="PROSITE" id="PS01124">
    <property type="entry name" value="HTH_ARAC_FAMILY_2"/>
    <property type="match status" value="1"/>
</dbReference>
<name>A0A3D9RR68_9BACL</name>
<sequence>MTESRSYHQLSKEIQRCPLAFELGALHIDIINFEYVPPGPYWVVPNHQHSSYEFHFISTGKGYVTLEDKTFTVTKNQCYLTGPHVYHSQKTDEHDPMDECSLQCQIRLNASAPKHELEEAERILKLLNRPNGSNHVDTNGCIGIFFGVLREIQEKRIGYLMAIKQRMMELFIAAVRNLHGDKPNEPIELPMNHSDHSIVRHCILFLEDNYQNQITLEEAAASIHFSPRHLGRVFKTITGRTVHEYLMALRLNRARQLLEVSDESLEQIAQECGITNGSYLNTLFKKHFGISPNQHRKNCVLQKCNVNP</sequence>
<dbReference type="InterPro" id="IPR014710">
    <property type="entry name" value="RmlC-like_jellyroll"/>
</dbReference>
<dbReference type="PROSITE" id="PS00041">
    <property type="entry name" value="HTH_ARAC_FAMILY_1"/>
    <property type="match status" value="1"/>
</dbReference>
<dbReference type="EMBL" id="QTTN01000027">
    <property type="protein sequence ID" value="REE77703.1"/>
    <property type="molecule type" value="Genomic_DNA"/>
</dbReference>
<comment type="caution">
    <text evidence="5">The sequence shown here is derived from an EMBL/GenBank/DDBJ whole genome shotgun (WGS) entry which is preliminary data.</text>
</comment>
<keyword evidence="2" id="KW-0238">DNA-binding</keyword>
<organism evidence="5 6">
    <name type="scientific">Paenibacillus taihuensis</name>
    <dbReference type="NCBI Taxonomy" id="1156355"/>
    <lineage>
        <taxon>Bacteria</taxon>
        <taxon>Bacillati</taxon>
        <taxon>Bacillota</taxon>
        <taxon>Bacilli</taxon>
        <taxon>Bacillales</taxon>
        <taxon>Paenibacillaceae</taxon>
        <taxon>Paenibacillus</taxon>
    </lineage>
</organism>
<reference evidence="5 6" key="1">
    <citation type="submission" date="2018-08" db="EMBL/GenBank/DDBJ databases">
        <title>Genomic Encyclopedia of Type Strains, Phase III (KMG-III): the genomes of soil and plant-associated and newly described type strains.</title>
        <authorList>
            <person name="Whitman W."/>
        </authorList>
    </citation>
    <scope>NUCLEOTIDE SEQUENCE [LARGE SCALE GENOMIC DNA]</scope>
    <source>
        <strain evidence="5 6">CGMCC 1.10966</strain>
    </source>
</reference>
<dbReference type="InterPro" id="IPR018062">
    <property type="entry name" value="HTH_AraC-typ_CS"/>
</dbReference>
<dbReference type="Gene3D" id="2.60.120.10">
    <property type="entry name" value="Jelly Rolls"/>
    <property type="match status" value="1"/>
</dbReference>
<dbReference type="PANTHER" id="PTHR43280">
    <property type="entry name" value="ARAC-FAMILY TRANSCRIPTIONAL REGULATOR"/>
    <property type="match status" value="1"/>
</dbReference>
<evidence type="ECO:0000313" key="6">
    <source>
        <dbReference type="Proteomes" id="UP000256304"/>
    </source>
</evidence>
<dbReference type="Pfam" id="PF02311">
    <property type="entry name" value="AraC_binding"/>
    <property type="match status" value="1"/>
</dbReference>
<dbReference type="AlphaFoldDB" id="A0A3D9RR68"/>
<protein>
    <submittedName>
        <fullName evidence="5">AraC family transcriptional regulator</fullName>
    </submittedName>
</protein>
<dbReference type="SUPFAM" id="SSF46689">
    <property type="entry name" value="Homeodomain-like"/>
    <property type="match status" value="2"/>
</dbReference>
<gene>
    <name evidence="5" type="ORF">A8990_12723</name>
</gene>
<dbReference type="GO" id="GO:0043565">
    <property type="term" value="F:sequence-specific DNA binding"/>
    <property type="evidence" value="ECO:0007669"/>
    <property type="project" value="InterPro"/>
</dbReference>
<evidence type="ECO:0000256" key="2">
    <source>
        <dbReference type="ARBA" id="ARBA00023125"/>
    </source>
</evidence>
<proteinExistence type="predicted"/>
<evidence type="ECO:0000259" key="4">
    <source>
        <dbReference type="PROSITE" id="PS01124"/>
    </source>
</evidence>
<keyword evidence="1" id="KW-0805">Transcription regulation</keyword>
<dbReference type="InterPro" id="IPR009057">
    <property type="entry name" value="Homeodomain-like_sf"/>
</dbReference>
<keyword evidence="6" id="KW-1185">Reference proteome</keyword>
<dbReference type="InterPro" id="IPR037923">
    <property type="entry name" value="HTH-like"/>
</dbReference>
<evidence type="ECO:0000313" key="5">
    <source>
        <dbReference type="EMBL" id="REE77703.1"/>
    </source>
</evidence>
<dbReference type="SUPFAM" id="SSF51215">
    <property type="entry name" value="Regulatory protein AraC"/>
    <property type="match status" value="1"/>
</dbReference>
<dbReference type="InterPro" id="IPR003313">
    <property type="entry name" value="AraC-bd"/>
</dbReference>
<dbReference type="Proteomes" id="UP000256304">
    <property type="component" value="Unassembled WGS sequence"/>
</dbReference>
<dbReference type="RefSeq" id="WP_116190890.1">
    <property type="nucleotide sequence ID" value="NZ_QTTN01000027.1"/>
</dbReference>
<evidence type="ECO:0000256" key="1">
    <source>
        <dbReference type="ARBA" id="ARBA00023015"/>
    </source>
</evidence>
<accession>A0A3D9RR68</accession>
<dbReference type="Pfam" id="PF12833">
    <property type="entry name" value="HTH_18"/>
    <property type="match status" value="1"/>
</dbReference>
<feature type="domain" description="HTH araC/xylS-type" evidence="4">
    <location>
        <begin position="200"/>
        <end position="298"/>
    </location>
</feature>
<dbReference type="InterPro" id="IPR018060">
    <property type="entry name" value="HTH_AraC"/>
</dbReference>
<dbReference type="SMART" id="SM00342">
    <property type="entry name" value="HTH_ARAC"/>
    <property type="match status" value="1"/>
</dbReference>
<dbReference type="Gene3D" id="1.10.10.60">
    <property type="entry name" value="Homeodomain-like"/>
    <property type="match status" value="2"/>
</dbReference>